<organism evidence="1 2">
    <name type="scientific">Caerostris darwini</name>
    <dbReference type="NCBI Taxonomy" id="1538125"/>
    <lineage>
        <taxon>Eukaryota</taxon>
        <taxon>Metazoa</taxon>
        <taxon>Ecdysozoa</taxon>
        <taxon>Arthropoda</taxon>
        <taxon>Chelicerata</taxon>
        <taxon>Arachnida</taxon>
        <taxon>Araneae</taxon>
        <taxon>Araneomorphae</taxon>
        <taxon>Entelegynae</taxon>
        <taxon>Araneoidea</taxon>
        <taxon>Araneidae</taxon>
        <taxon>Caerostris</taxon>
    </lineage>
</organism>
<dbReference type="AlphaFoldDB" id="A0AAV4X863"/>
<name>A0AAV4X863_9ARAC</name>
<evidence type="ECO:0000313" key="1">
    <source>
        <dbReference type="EMBL" id="GIY90797.1"/>
    </source>
</evidence>
<dbReference type="EMBL" id="BPLQ01015721">
    <property type="protein sequence ID" value="GIY90797.1"/>
    <property type="molecule type" value="Genomic_DNA"/>
</dbReference>
<dbReference type="Proteomes" id="UP001054837">
    <property type="component" value="Unassembled WGS sequence"/>
</dbReference>
<gene>
    <name evidence="1" type="ORF">CDAR_373091</name>
</gene>
<protein>
    <submittedName>
        <fullName evidence="1">Uncharacterized protein</fullName>
    </submittedName>
</protein>
<accession>A0AAV4X863</accession>
<comment type="caution">
    <text evidence="1">The sequence shown here is derived from an EMBL/GenBank/DDBJ whole genome shotgun (WGS) entry which is preliminary data.</text>
</comment>
<reference evidence="1 2" key="1">
    <citation type="submission" date="2021-06" db="EMBL/GenBank/DDBJ databases">
        <title>Caerostris darwini draft genome.</title>
        <authorList>
            <person name="Kono N."/>
            <person name="Arakawa K."/>
        </authorList>
    </citation>
    <scope>NUCLEOTIDE SEQUENCE [LARGE SCALE GENOMIC DNA]</scope>
</reference>
<sequence>MSLSPRRWNRTTLTLISYGVEARTPDSSGRHYKLVVCAGHFKNILSTNKTYRECSVVYGGYRCADMSCNAVIL</sequence>
<evidence type="ECO:0000313" key="2">
    <source>
        <dbReference type="Proteomes" id="UP001054837"/>
    </source>
</evidence>
<keyword evidence="2" id="KW-1185">Reference proteome</keyword>
<proteinExistence type="predicted"/>